<dbReference type="SMART" id="SM00849">
    <property type="entry name" value="Lactamase_B"/>
    <property type="match status" value="1"/>
</dbReference>
<accession>A0ABS2RKV5</accession>
<dbReference type="Gene3D" id="1.10.10.10">
    <property type="entry name" value="Winged helix-like DNA-binding domain superfamily/Winged helix DNA-binding domain"/>
    <property type="match status" value="1"/>
</dbReference>
<feature type="domain" description="Metallo-beta-lactamase" evidence="1">
    <location>
        <begin position="22"/>
        <end position="187"/>
    </location>
</feature>
<dbReference type="Pfam" id="PF00753">
    <property type="entry name" value="Lactamase_B"/>
    <property type="match status" value="1"/>
</dbReference>
<dbReference type="Proteomes" id="UP000704762">
    <property type="component" value="Unassembled WGS sequence"/>
</dbReference>
<proteinExistence type="predicted"/>
<dbReference type="EMBL" id="JAFBCF010000001">
    <property type="protein sequence ID" value="MBM7799197.1"/>
    <property type="molecule type" value="Genomic_DNA"/>
</dbReference>
<dbReference type="CDD" id="cd16278">
    <property type="entry name" value="metallo-hydrolase-like_MBL-fold"/>
    <property type="match status" value="1"/>
</dbReference>
<sequence length="257" mass="27418">MPDPWYLSRVLAPNPGPMTLEGTNTWIVGDPGEAPPIVVDPGPLHEGHLRAVLEACGGRIGTIVLTHRHPDHSDGVARLAELAGCDARAADPRFQIGSRPLADGDLLVAGGTALTAVATPGHTDDSYSLLLQGPDGVARLLTGDMVLGRGTTVITHPGGNLACYLASVELMRRLVVDKDVTEILPGHGPVVRRPAELLDFYRRHRLERLEQVRAALAAGDRTAAEVVARVYADVDHSLWPAAEQSVMAQLKYLAEDP</sequence>
<keyword evidence="3" id="KW-1185">Reference proteome</keyword>
<protein>
    <submittedName>
        <fullName evidence="2">Glyoxylase-like metal-dependent hydrolase (Beta-lactamase superfamily II)</fullName>
    </submittedName>
</protein>
<evidence type="ECO:0000313" key="2">
    <source>
        <dbReference type="EMBL" id="MBM7799197.1"/>
    </source>
</evidence>
<organism evidence="2 3">
    <name type="scientific">Microlunatus panaciterrae</name>
    <dbReference type="NCBI Taxonomy" id="400768"/>
    <lineage>
        <taxon>Bacteria</taxon>
        <taxon>Bacillati</taxon>
        <taxon>Actinomycetota</taxon>
        <taxon>Actinomycetes</taxon>
        <taxon>Propionibacteriales</taxon>
        <taxon>Propionibacteriaceae</taxon>
        <taxon>Microlunatus</taxon>
    </lineage>
</organism>
<dbReference type="InterPro" id="IPR041516">
    <property type="entry name" value="LACTB2_WH"/>
</dbReference>
<dbReference type="Pfam" id="PF17778">
    <property type="entry name" value="WHD_BLACT"/>
    <property type="match status" value="1"/>
</dbReference>
<dbReference type="Gene3D" id="3.60.15.10">
    <property type="entry name" value="Ribonuclease Z/Hydroxyacylglutathione hydrolase-like"/>
    <property type="match status" value="1"/>
</dbReference>
<dbReference type="InterPro" id="IPR001279">
    <property type="entry name" value="Metallo-B-lactamas"/>
</dbReference>
<dbReference type="PANTHER" id="PTHR23131:SF0">
    <property type="entry name" value="ENDORIBONUCLEASE LACTB2"/>
    <property type="match status" value="1"/>
</dbReference>
<dbReference type="SUPFAM" id="SSF56281">
    <property type="entry name" value="Metallo-hydrolase/oxidoreductase"/>
    <property type="match status" value="1"/>
</dbReference>
<dbReference type="InterPro" id="IPR036866">
    <property type="entry name" value="RibonucZ/Hydroxyglut_hydro"/>
</dbReference>
<gene>
    <name evidence="2" type="ORF">JOE57_002118</name>
</gene>
<dbReference type="PANTHER" id="PTHR23131">
    <property type="entry name" value="ENDORIBONUCLEASE LACTB2"/>
    <property type="match status" value="1"/>
</dbReference>
<comment type="caution">
    <text evidence="2">The sequence shown here is derived from an EMBL/GenBank/DDBJ whole genome shotgun (WGS) entry which is preliminary data.</text>
</comment>
<name>A0ABS2RKV5_9ACTN</name>
<dbReference type="RefSeq" id="WP_338041255.1">
    <property type="nucleotide sequence ID" value="NZ_BAAAQP010000001.1"/>
</dbReference>
<evidence type="ECO:0000313" key="3">
    <source>
        <dbReference type="Proteomes" id="UP000704762"/>
    </source>
</evidence>
<dbReference type="InterPro" id="IPR050662">
    <property type="entry name" value="Sec-metab_biosynth-thioest"/>
</dbReference>
<dbReference type="InterPro" id="IPR036388">
    <property type="entry name" value="WH-like_DNA-bd_sf"/>
</dbReference>
<reference evidence="2 3" key="1">
    <citation type="submission" date="2021-01" db="EMBL/GenBank/DDBJ databases">
        <title>Sequencing the genomes of 1000 actinobacteria strains.</title>
        <authorList>
            <person name="Klenk H.-P."/>
        </authorList>
    </citation>
    <scope>NUCLEOTIDE SEQUENCE [LARGE SCALE GENOMIC DNA]</scope>
    <source>
        <strain evidence="2 3">DSM 18662</strain>
    </source>
</reference>
<evidence type="ECO:0000259" key="1">
    <source>
        <dbReference type="SMART" id="SM00849"/>
    </source>
</evidence>